<dbReference type="PROSITE" id="PS00211">
    <property type="entry name" value="ABC_TRANSPORTER_1"/>
    <property type="match status" value="1"/>
</dbReference>
<dbReference type="Proteomes" id="UP000602284">
    <property type="component" value="Unassembled WGS sequence"/>
</dbReference>
<keyword evidence="2 4" id="KW-0067">ATP-binding</keyword>
<dbReference type="Gene3D" id="3.40.50.300">
    <property type="entry name" value="P-loop containing nucleotide triphosphate hydrolases"/>
    <property type="match status" value="1"/>
</dbReference>
<dbReference type="RefSeq" id="WP_201632527.1">
    <property type="nucleotide sequence ID" value="NZ_JAEQNB010000001.1"/>
</dbReference>
<dbReference type="SMART" id="SM00382">
    <property type="entry name" value="AAA"/>
    <property type="match status" value="1"/>
</dbReference>
<keyword evidence="1" id="KW-0547">Nucleotide-binding</keyword>
<dbReference type="EMBL" id="JAEQNB010000001">
    <property type="protein sequence ID" value="MBL0386342.1"/>
    <property type="molecule type" value="Genomic_DNA"/>
</dbReference>
<dbReference type="Pfam" id="PF00005">
    <property type="entry name" value="ABC_tran"/>
    <property type="match status" value="1"/>
</dbReference>
<dbReference type="SUPFAM" id="SSF52540">
    <property type="entry name" value="P-loop containing nucleoside triphosphate hydrolases"/>
    <property type="match status" value="1"/>
</dbReference>
<evidence type="ECO:0000259" key="3">
    <source>
        <dbReference type="PROSITE" id="PS50893"/>
    </source>
</evidence>
<evidence type="ECO:0000256" key="1">
    <source>
        <dbReference type="ARBA" id="ARBA00022741"/>
    </source>
</evidence>
<evidence type="ECO:0000313" key="5">
    <source>
        <dbReference type="Proteomes" id="UP000602284"/>
    </source>
</evidence>
<dbReference type="PANTHER" id="PTHR43038:SF3">
    <property type="entry name" value="ABC TRANSPORTER G FAMILY MEMBER 20 ISOFORM X1"/>
    <property type="match status" value="1"/>
</dbReference>
<dbReference type="GO" id="GO:0005524">
    <property type="term" value="F:ATP binding"/>
    <property type="evidence" value="ECO:0007669"/>
    <property type="project" value="UniProtKB-KW"/>
</dbReference>
<dbReference type="InterPro" id="IPR003439">
    <property type="entry name" value="ABC_transporter-like_ATP-bd"/>
</dbReference>
<dbReference type="CDD" id="cd03263">
    <property type="entry name" value="ABC_subfamily_A"/>
    <property type="match status" value="1"/>
</dbReference>
<evidence type="ECO:0000313" key="4">
    <source>
        <dbReference type="EMBL" id="MBL0386342.1"/>
    </source>
</evidence>
<protein>
    <submittedName>
        <fullName evidence="4">ABC transporter ATP-binding protein</fullName>
    </submittedName>
</protein>
<comment type="caution">
    <text evidence="4">The sequence shown here is derived from an EMBL/GenBank/DDBJ whole genome shotgun (WGS) entry which is preliminary data.</text>
</comment>
<keyword evidence="5" id="KW-1185">Reference proteome</keyword>
<dbReference type="PANTHER" id="PTHR43038">
    <property type="entry name" value="ATP-BINDING CASSETTE, SUB-FAMILY H, MEMBER 1"/>
    <property type="match status" value="1"/>
</dbReference>
<proteinExistence type="predicted"/>
<reference evidence="4 5" key="1">
    <citation type="submission" date="2021-01" db="EMBL/GenBank/DDBJ databases">
        <title>Tumebacillus sp. strain ITR2 16S ribosomal RNA gene Genome sequencing and assembly.</title>
        <authorList>
            <person name="Kang M."/>
        </authorList>
    </citation>
    <scope>NUCLEOTIDE SEQUENCE [LARGE SCALE GENOMIC DNA]</scope>
    <source>
        <strain evidence="4 5">ITR2</strain>
    </source>
</reference>
<sequence length="244" mass="26843">MERDQQVVVEVRGLVQEFGKRRVLDDISFAVHRGEILGLLGPSGSGKTTLVKAIAAIGTYTAGEVTVLGERMPSLGKIGRIGYMAQADALYQDLTGLDNLHFFGELYGVPKKRRTERIAELLELVQLTDAAKRPVQTYSGGMKRRLSLAVALLHQPELLILDEPTVGIDPVLRRDFWQEFLRLQAQGVSIIITTHVMDEAEHCNRLGLVRDGKMMALNTPEALKTQTGASTIEEAFLCFGGVTL</sequence>
<name>A0ABS1J7U4_9BACL</name>
<dbReference type="InterPro" id="IPR027417">
    <property type="entry name" value="P-loop_NTPase"/>
</dbReference>
<evidence type="ECO:0000256" key="2">
    <source>
        <dbReference type="ARBA" id="ARBA00022840"/>
    </source>
</evidence>
<gene>
    <name evidence="4" type="ORF">JJB07_06750</name>
</gene>
<dbReference type="PROSITE" id="PS50893">
    <property type="entry name" value="ABC_TRANSPORTER_2"/>
    <property type="match status" value="1"/>
</dbReference>
<dbReference type="InterPro" id="IPR017871">
    <property type="entry name" value="ABC_transporter-like_CS"/>
</dbReference>
<dbReference type="InterPro" id="IPR003593">
    <property type="entry name" value="AAA+_ATPase"/>
</dbReference>
<accession>A0ABS1J7U4</accession>
<organism evidence="4 5">
    <name type="scientific">Tumebacillus amylolyticus</name>
    <dbReference type="NCBI Taxonomy" id="2801339"/>
    <lineage>
        <taxon>Bacteria</taxon>
        <taxon>Bacillati</taxon>
        <taxon>Bacillota</taxon>
        <taxon>Bacilli</taxon>
        <taxon>Bacillales</taxon>
        <taxon>Alicyclobacillaceae</taxon>
        <taxon>Tumebacillus</taxon>
    </lineage>
</organism>
<feature type="domain" description="ABC transporter" evidence="3">
    <location>
        <begin position="9"/>
        <end position="236"/>
    </location>
</feature>